<keyword evidence="7" id="KW-0456">Lyase</keyword>
<keyword evidence="6" id="KW-0238">DNA-binding</keyword>
<comment type="similarity">
    <text evidence="1 8">Belongs to the SOS response-associated peptidase family.</text>
</comment>
<dbReference type="InterPro" id="IPR036590">
    <property type="entry name" value="SRAP-like"/>
</dbReference>
<protein>
    <recommendedName>
        <fullName evidence="8">Abasic site processing protein</fullName>
        <ecNumber evidence="8">3.4.-.-</ecNumber>
    </recommendedName>
</protein>
<dbReference type="Proteomes" id="UP000664122">
    <property type="component" value="Unassembled WGS sequence"/>
</dbReference>
<keyword evidence="2 8" id="KW-0645">Protease</keyword>
<keyword evidence="4 8" id="KW-0378">Hydrolase</keyword>
<dbReference type="GO" id="GO:0006508">
    <property type="term" value="P:proteolysis"/>
    <property type="evidence" value="ECO:0007669"/>
    <property type="project" value="UniProtKB-KW"/>
</dbReference>
<evidence type="ECO:0000256" key="3">
    <source>
        <dbReference type="ARBA" id="ARBA00022763"/>
    </source>
</evidence>
<dbReference type="GO" id="GO:0106300">
    <property type="term" value="P:protein-DNA covalent cross-linking repair"/>
    <property type="evidence" value="ECO:0007669"/>
    <property type="project" value="InterPro"/>
</dbReference>
<keyword evidence="3" id="KW-0227">DNA damage</keyword>
<evidence type="ECO:0000256" key="1">
    <source>
        <dbReference type="ARBA" id="ARBA00008136"/>
    </source>
</evidence>
<dbReference type="PANTHER" id="PTHR13604">
    <property type="entry name" value="DC12-RELATED"/>
    <property type="match status" value="1"/>
</dbReference>
<dbReference type="GO" id="GO:0008233">
    <property type="term" value="F:peptidase activity"/>
    <property type="evidence" value="ECO:0007669"/>
    <property type="project" value="UniProtKB-KW"/>
</dbReference>
<evidence type="ECO:0000256" key="6">
    <source>
        <dbReference type="ARBA" id="ARBA00023125"/>
    </source>
</evidence>
<evidence type="ECO:0000313" key="10">
    <source>
        <dbReference type="Proteomes" id="UP000664122"/>
    </source>
</evidence>
<reference evidence="9" key="1">
    <citation type="submission" date="2021-03" db="EMBL/GenBank/DDBJ databases">
        <title>Whole genome sequence of Jiella sp. CQZ9-1.</title>
        <authorList>
            <person name="Tuo L."/>
        </authorList>
    </citation>
    <scope>NUCLEOTIDE SEQUENCE</scope>
    <source>
        <strain evidence="9">CQZ9-1</strain>
    </source>
</reference>
<evidence type="ECO:0000256" key="4">
    <source>
        <dbReference type="ARBA" id="ARBA00022801"/>
    </source>
</evidence>
<sequence length="209" mass="22549">MAGRFALTASPETVKAHFALSDLDPFPPRPAILPTHPILVVLAGREGRFEVARAGRLAQLVRWGLIPNWFKAEGPLPALFNAKAETAHENAAFRGPLRHRRCLVPASAFFRKLGGKGGPTHRVSLDGEAVIALAGVMESYMAPDGSEVDTAAILTAETWPVDRGRLSRLPVVIAPHDYPRWLDCRSHEPAAIAGLMRALPLTAFTLTAA</sequence>
<keyword evidence="5" id="KW-0190">Covalent protein-DNA linkage</keyword>
<name>A0A939FZC3_9HYPH</name>
<dbReference type="GO" id="GO:0016829">
    <property type="term" value="F:lyase activity"/>
    <property type="evidence" value="ECO:0007669"/>
    <property type="project" value="UniProtKB-KW"/>
</dbReference>
<evidence type="ECO:0000256" key="8">
    <source>
        <dbReference type="RuleBase" id="RU364100"/>
    </source>
</evidence>
<dbReference type="EMBL" id="JAFMPP010000020">
    <property type="protein sequence ID" value="MBO0664365.1"/>
    <property type="molecule type" value="Genomic_DNA"/>
</dbReference>
<dbReference type="SUPFAM" id="SSF143081">
    <property type="entry name" value="BB1717-like"/>
    <property type="match status" value="1"/>
</dbReference>
<evidence type="ECO:0000313" key="9">
    <source>
        <dbReference type="EMBL" id="MBO0664365.1"/>
    </source>
</evidence>
<dbReference type="InterPro" id="IPR003738">
    <property type="entry name" value="SRAP"/>
</dbReference>
<dbReference type="RefSeq" id="WP_207259281.1">
    <property type="nucleotide sequence ID" value="NZ_JAFMPP010000020.1"/>
</dbReference>
<organism evidence="9 10">
    <name type="scientific">Jiella flava</name>
    <dbReference type="NCBI Taxonomy" id="2816857"/>
    <lineage>
        <taxon>Bacteria</taxon>
        <taxon>Pseudomonadati</taxon>
        <taxon>Pseudomonadota</taxon>
        <taxon>Alphaproteobacteria</taxon>
        <taxon>Hyphomicrobiales</taxon>
        <taxon>Aurantimonadaceae</taxon>
        <taxon>Jiella</taxon>
    </lineage>
</organism>
<evidence type="ECO:0000256" key="2">
    <source>
        <dbReference type="ARBA" id="ARBA00022670"/>
    </source>
</evidence>
<accession>A0A939FZC3</accession>
<evidence type="ECO:0000256" key="5">
    <source>
        <dbReference type="ARBA" id="ARBA00023124"/>
    </source>
</evidence>
<comment type="caution">
    <text evidence="9">The sequence shown here is derived from an EMBL/GenBank/DDBJ whole genome shotgun (WGS) entry which is preliminary data.</text>
</comment>
<dbReference type="AlphaFoldDB" id="A0A939FZC3"/>
<evidence type="ECO:0000256" key="7">
    <source>
        <dbReference type="ARBA" id="ARBA00023239"/>
    </source>
</evidence>
<dbReference type="Gene3D" id="3.90.1680.10">
    <property type="entry name" value="SOS response associated peptidase-like"/>
    <property type="match status" value="1"/>
</dbReference>
<keyword evidence="10" id="KW-1185">Reference proteome</keyword>
<dbReference type="EC" id="3.4.-.-" evidence="8"/>
<gene>
    <name evidence="9" type="ORF">J1C48_17430</name>
</gene>
<proteinExistence type="inferred from homology"/>
<dbReference type="GO" id="GO:0003697">
    <property type="term" value="F:single-stranded DNA binding"/>
    <property type="evidence" value="ECO:0007669"/>
    <property type="project" value="InterPro"/>
</dbReference>
<dbReference type="Pfam" id="PF02586">
    <property type="entry name" value="SRAP"/>
    <property type="match status" value="1"/>
</dbReference>
<dbReference type="PANTHER" id="PTHR13604:SF0">
    <property type="entry name" value="ABASIC SITE PROCESSING PROTEIN HMCES"/>
    <property type="match status" value="1"/>
</dbReference>